<dbReference type="Gene3D" id="2.30.30.240">
    <property type="entry name" value="PRC-barrel domain"/>
    <property type="match status" value="1"/>
</dbReference>
<gene>
    <name evidence="4" type="ORF">Tel_10815</name>
</gene>
<feature type="region of interest" description="Disordered" evidence="1">
    <location>
        <begin position="27"/>
        <end position="55"/>
    </location>
</feature>
<dbReference type="STRING" id="1748243.Tel_10815"/>
<dbReference type="EMBL" id="CP013099">
    <property type="protein sequence ID" value="ALP53583.1"/>
    <property type="molecule type" value="Genomic_DNA"/>
</dbReference>
<dbReference type="KEGG" id="tee:Tel_10815"/>
<sequence length="149" mass="15906">MKKLHSFALYALVTPVMTLGAGSLLAQQPTGQNNDRKMQSAQQDQSRIQNQGYLRSTPANGIQASNLIGADVRTSGNEDVGSVSDLIIDERGQVVAIVVGVGGFLGMGEKDVAIGWGNVTRSEKSDKSKIQVNVTRDSLMSAPEFKRAD</sequence>
<reference evidence="4" key="1">
    <citation type="submission" date="2015-10" db="EMBL/GenBank/DDBJ databases">
        <title>Description of Candidatus Tenderia electrophaga gen. nov, sp. nov., an Uncultivated Electroautotroph from a Biocathode Enrichment.</title>
        <authorList>
            <person name="Eddie B.J."/>
            <person name="Malanoski A.P."/>
            <person name="Wang Z."/>
            <person name="Hall R.J."/>
            <person name="Oh S.D."/>
            <person name="Heiner C."/>
            <person name="Lin B."/>
            <person name="Strycharz-Glaven S.M."/>
        </authorList>
    </citation>
    <scope>NUCLEOTIDE SEQUENCE [LARGE SCALE GENOMIC DNA]</scope>
    <source>
        <strain evidence="4">NRL1</strain>
    </source>
</reference>
<dbReference type="PANTHER" id="PTHR36505">
    <property type="entry name" value="BLR1072 PROTEIN"/>
    <property type="match status" value="1"/>
</dbReference>
<accession>A0A0S2TEL0</accession>
<dbReference type="InterPro" id="IPR027275">
    <property type="entry name" value="PRC-brl_dom"/>
</dbReference>
<proteinExistence type="predicted"/>
<protein>
    <recommendedName>
        <fullName evidence="3">PRC-barrel domain-containing protein</fullName>
    </recommendedName>
</protein>
<dbReference type="Proteomes" id="UP000055136">
    <property type="component" value="Chromosome"/>
</dbReference>
<dbReference type="InterPro" id="IPR011033">
    <property type="entry name" value="PRC_barrel-like_sf"/>
</dbReference>
<evidence type="ECO:0000313" key="5">
    <source>
        <dbReference type="Proteomes" id="UP000055136"/>
    </source>
</evidence>
<organism evidence="4 5">
    <name type="scientific">Candidatus Tenderia electrophaga</name>
    <dbReference type="NCBI Taxonomy" id="1748243"/>
    <lineage>
        <taxon>Bacteria</taxon>
        <taxon>Pseudomonadati</taxon>
        <taxon>Pseudomonadota</taxon>
        <taxon>Gammaproteobacteria</taxon>
        <taxon>Candidatus Tenderiales</taxon>
        <taxon>Candidatus Tenderiaceae</taxon>
        <taxon>Candidatus Tenderia</taxon>
    </lineage>
</organism>
<keyword evidence="2" id="KW-0732">Signal</keyword>
<name>A0A0S2TEL0_9GAMM</name>
<feature type="domain" description="PRC-barrel" evidence="3">
    <location>
        <begin position="61"/>
        <end position="138"/>
    </location>
</feature>
<dbReference type="Pfam" id="PF05239">
    <property type="entry name" value="PRC"/>
    <property type="match status" value="1"/>
</dbReference>
<feature type="signal peptide" evidence="2">
    <location>
        <begin position="1"/>
        <end position="26"/>
    </location>
</feature>
<dbReference type="SUPFAM" id="SSF50346">
    <property type="entry name" value="PRC-barrel domain"/>
    <property type="match status" value="1"/>
</dbReference>
<evidence type="ECO:0000313" key="4">
    <source>
        <dbReference type="EMBL" id="ALP53583.1"/>
    </source>
</evidence>
<evidence type="ECO:0000259" key="3">
    <source>
        <dbReference type="Pfam" id="PF05239"/>
    </source>
</evidence>
<dbReference type="AlphaFoldDB" id="A0A0S2TEL0"/>
<feature type="chain" id="PRO_5006604910" description="PRC-barrel domain-containing protein" evidence="2">
    <location>
        <begin position="27"/>
        <end position="149"/>
    </location>
</feature>
<dbReference type="PANTHER" id="PTHR36505:SF1">
    <property type="entry name" value="BLR1072 PROTEIN"/>
    <property type="match status" value="1"/>
</dbReference>
<keyword evidence="5" id="KW-1185">Reference proteome</keyword>
<evidence type="ECO:0000256" key="2">
    <source>
        <dbReference type="SAM" id="SignalP"/>
    </source>
</evidence>
<evidence type="ECO:0000256" key="1">
    <source>
        <dbReference type="SAM" id="MobiDB-lite"/>
    </source>
</evidence>